<evidence type="ECO:0000256" key="1">
    <source>
        <dbReference type="ARBA" id="ARBA00004651"/>
    </source>
</evidence>
<evidence type="ECO:0000256" key="9">
    <source>
        <dbReference type="SAM" id="Phobius"/>
    </source>
</evidence>
<keyword evidence="3" id="KW-0813">Transport</keyword>
<dbReference type="PANTHER" id="PTHR30413">
    <property type="entry name" value="INNER MEMBRANE TRANSPORT PERMEASE"/>
    <property type="match status" value="1"/>
</dbReference>
<feature type="transmembrane region" description="Helical" evidence="9">
    <location>
        <begin position="117"/>
        <end position="144"/>
    </location>
</feature>
<evidence type="ECO:0000256" key="3">
    <source>
        <dbReference type="ARBA" id="ARBA00022448"/>
    </source>
</evidence>
<dbReference type="OrthoDB" id="9796017at2"/>
<keyword evidence="7" id="KW-0625">Polysaccharide transport</keyword>
<keyword evidence="12" id="KW-1185">Reference proteome</keyword>
<evidence type="ECO:0000313" key="11">
    <source>
        <dbReference type="EMBL" id="PQA88556.1"/>
    </source>
</evidence>
<dbReference type="GO" id="GO:0015920">
    <property type="term" value="P:lipopolysaccharide transport"/>
    <property type="evidence" value="ECO:0007669"/>
    <property type="project" value="TreeGrafter"/>
</dbReference>
<sequence length="271" mass="30216">MRQTAFSTESNKFEAALADISQSVSEANLWISLALEDIRNSYRRSYLGLVWVLVSFAVFLGIKVLIFLPLGGGDVRSFAPYVALGFLAWSFIASAVGEGCSAVTGAQNWIKGGRIPYFVFFFKTVTRVSIITLLNSLVVIVTLIASGVRLTPAAFFLFPASLLFLINGLWAVMLLSMLSARFRDLSHLVSTIMRMMFFLTPIFWHPDRMGELAKYLMYNPFAHFLFIFRDPVLYGTIPFDSLSVVLAITAAGSLTAFLFFAYARAKIAFWV</sequence>
<dbReference type="InterPro" id="IPR013525">
    <property type="entry name" value="ABC2_TM"/>
</dbReference>
<evidence type="ECO:0000256" key="4">
    <source>
        <dbReference type="ARBA" id="ARBA00022475"/>
    </source>
</evidence>
<name>A0A2S7K7T2_9PROT</name>
<proteinExistence type="inferred from homology"/>
<dbReference type="EMBL" id="PJCH01000005">
    <property type="protein sequence ID" value="PQA88556.1"/>
    <property type="molecule type" value="Genomic_DNA"/>
</dbReference>
<feature type="transmembrane region" description="Helical" evidence="9">
    <location>
        <begin position="185"/>
        <end position="204"/>
    </location>
</feature>
<evidence type="ECO:0000256" key="8">
    <source>
        <dbReference type="ARBA" id="ARBA00023136"/>
    </source>
</evidence>
<gene>
    <name evidence="11" type="ORF">CW354_09750</name>
</gene>
<feature type="transmembrane region" description="Helical" evidence="9">
    <location>
        <begin position="156"/>
        <end position="178"/>
    </location>
</feature>
<evidence type="ECO:0000256" key="7">
    <source>
        <dbReference type="ARBA" id="ARBA00023047"/>
    </source>
</evidence>
<evidence type="ECO:0000256" key="6">
    <source>
        <dbReference type="ARBA" id="ARBA00022989"/>
    </source>
</evidence>
<dbReference type="RefSeq" id="WP_104829800.1">
    <property type="nucleotide sequence ID" value="NZ_PJCH01000005.1"/>
</dbReference>
<organism evidence="11 12">
    <name type="scientific">Hyphococcus luteus</name>
    <dbReference type="NCBI Taxonomy" id="2058213"/>
    <lineage>
        <taxon>Bacteria</taxon>
        <taxon>Pseudomonadati</taxon>
        <taxon>Pseudomonadota</taxon>
        <taxon>Alphaproteobacteria</taxon>
        <taxon>Parvularculales</taxon>
        <taxon>Parvularculaceae</taxon>
        <taxon>Hyphococcus</taxon>
    </lineage>
</organism>
<dbReference type="PANTHER" id="PTHR30413:SF10">
    <property type="entry name" value="CAPSULE POLYSACCHARIDE EXPORT INNER-MEMBRANE PROTEIN CTRC"/>
    <property type="match status" value="1"/>
</dbReference>
<keyword evidence="4" id="KW-1003">Cell membrane</keyword>
<feature type="transmembrane region" description="Helical" evidence="9">
    <location>
        <begin position="46"/>
        <end position="66"/>
    </location>
</feature>
<dbReference type="GO" id="GO:0140359">
    <property type="term" value="F:ABC-type transporter activity"/>
    <property type="evidence" value="ECO:0007669"/>
    <property type="project" value="InterPro"/>
</dbReference>
<keyword evidence="5 9" id="KW-0812">Transmembrane</keyword>
<dbReference type="Pfam" id="PF01061">
    <property type="entry name" value="ABC2_membrane"/>
    <property type="match status" value="1"/>
</dbReference>
<keyword evidence="6 9" id="KW-1133">Transmembrane helix</keyword>
<accession>A0A2S7K7T2</accession>
<comment type="similarity">
    <text evidence="2">Belongs to the ABC-2 integral membrane protein family.</text>
</comment>
<keyword evidence="7" id="KW-0762">Sugar transport</keyword>
<evidence type="ECO:0000259" key="10">
    <source>
        <dbReference type="Pfam" id="PF01061"/>
    </source>
</evidence>
<dbReference type="GO" id="GO:0005886">
    <property type="term" value="C:plasma membrane"/>
    <property type="evidence" value="ECO:0007669"/>
    <property type="project" value="UniProtKB-SubCell"/>
</dbReference>
<feature type="transmembrane region" description="Helical" evidence="9">
    <location>
        <begin position="78"/>
        <end position="96"/>
    </location>
</feature>
<reference evidence="11 12" key="1">
    <citation type="submission" date="2017-12" db="EMBL/GenBank/DDBJ databases">
        <authorList>
            <person name="Hurst M.R.H."/>
        </authorList>
    </citation>
    <scope>NUCLEOTIDE SEQUENCE [LARGE SCALE GENOMIC DNA]</scope>
    <source>
        <strain evidence="11 12">SY-3-19</strain>
    </source>
</reference>
<protein>
    <recommendedName>
        <fullName evidence="10">ABC-2 type transporter transmembrane domain-containing protein</fullName>
    </recommendedName>
</protein>
<feature type="domain" description="ABC-2 type transporter transmembrane" evidence="10">
    <location>
        <begin position="33"/>
        <end position="229"/>
    </location>
</feature>
<evidence type="ECO:0000313" key="12">
    <source>
        <dbReference type="Proteomes" id="UP000239504"/>
    </source>
</evidence>
<dbReference type="GO" id="GO:0015774">
    <property type="term" value="P:polysaccharide transport"/>
    <property type="evidence" value="ECO:0007669"/>
    <property type="project" value="UniProtKB-KW"/>
</dbReference>
<evidence type="ECO:0000256" key="2">
    <source>
        <dbReference type="ARBA" id="ARBA00007783"/>
    </source>
</evidence>
<keyword evidence="8 9" id="KW-0472">Membrane</keyword>
<dbReference type="AlphaFoldDB" id="A0A2S7K7T2"/>
<feature type="transmembrane region" description="Helical" evidence="9">
    <location>
        <begin position="242"/>
        <end position="263"/>
    </location>
</feature>
<comment type="caution">
    <text evidence="11">The sequence shown here is derived from an EMBL/GenBank/DDBJ whole genome shotgun (WGS) entry which is preliminary data.</text>
</comment>
<comment type="subcellular location">
    <subcellularLocation>
        <location evidence="1">Cell membrane</location>
        <topology evidence="1">Multi-pass membrane protein</topology>
    </subcellularLocation>
</comment>
<dbReference type="Proteomes" id="UP000239504">
    <property type="component" value="Unassembled WGS sequence"/>
</dbReference>
<evidence type="ECO:0000256" key="5">
    <source>
        <dbReference type="ARBA" id="ARBA00022692"/>
    </source>
</evidence>